<name>A0A2Z6MFU5_TRISU</name>
<keyword evidence="2" id="KW-1185">Reference proteome</keyword>
<proteinExistence type="predicted"/>
<organism evidence="1 2">
    <name type="scientific">Trifolium subterraneum</name>
    <name type="common">Subterranean clover</name>
    <dbReference type="NCBI Taxonomy" id="3900"/>
    <lineage>
        <taxon>Eukaryota</taxon>
        <taxon>Viridiplantae</taxon>
        <taxon>Streptophyta</taxon>
        <taxon>Embryophyta</taxon>
        <taxon>Tracheophyta</taxon>
        <taxon>Spermatophyta</taxon>
        <taxon>Magnoliopsida</taxon>
        <taxon>eudicotyledons</taxon>
        <taxon>Gunneridae</taxon>
        <taxon>Pentapetalae</taxon>
        <taxon>rosids</taxon>
        <taxon>fabids</taxon>
        <taxon>Fabales</taxon>
        <taxon>Fabaceae</taxon>
        <taxon>Papilionoideae</taxon>
        <taxon>50 kb inversion clade</taxon>
        <taxon>NPAAA clade</taxon>
        <taxon>Hologalegina</taxon>
        <taxon>IRL clade</taxon>
        <taxon>Trifolieae</taxon>
        <taxon>Trifolium</taxon>
    </lineage>
</organism>
<protein>
    <submittedName>
        <fullName evidence="1">Uncharacterized protein</fullName>
    </submittedName>
</protein>
<dbReference type="AlphaFoldDB" id="A0A2Z6MFU5"/>
<gene>
    <name evidence="1" type="ORF">TSUD_48700</name>
</gene>
<accession>A0A2Z6MFU5</accession>
<evidence type="ECO:0000313" key="2">
    <source>
        <dbReference type="Proteomes" id="UP000242715"/>
    </source>
</evidence>
<sequence>MKIFQNKVSRRVDDGSKRVVRARVKKVLKGSIPKEHQIIPPLQLETNDKALLKKVTSCMFCIRTAPIPLSAACITLYKKASSLAREAASSIEFRIWKGSSGVGNYPFDGDCNGSICNRELESRGAL</sequence>
<reference evidence="2" key="1">
    <citation type="journal article" date="2017" name="Front. Plant Sci.">
        <title>Climate Clever Clovers: New Paradigm to Reduce the Environmental Footprint of Ruminants by Breeding Low Methanogenic Forages Utilizing Haplotype Variation.</title>
        <authorList>
            <person name="Kaur P."/>
            <person name="Appels R."/>
            <person name="Bayer P.E."/>
            <person name="Keeble-Gagnere G."/>
            <person name="Wang J."/>
            <person name="Hirakawa H."/>
            <person name="Shirasawa K."/>
            <person name="Vercoe P."/>
            <person name="Stefanova K."/>
            <person name="Durmic Z."/>
            <person name="Nichols P."/>
            <person name="Revell C."/>
            <person name="Isobe S.N."/>
            <person name="Edwards D."/>
            <person name="Erskine W."/>
        </authorList>
    </citation>
    <scope>NUCLEOTIDE SEQUENCE [LARGE SCALE GENOMIC DNA]</scope>
    <source>
        <strain evidence="2">cv. Daliak</strain>
    </source>
</reference>
<evidence type="ECO:0000313" key="1">
    <source>
        <dbReference type="EMBL" id="GAU24282.1"/>
    </source>
</evidence>
<dbReference type="Proteomes" id="UP000242715">
    <property type="component" value="Unassembled WGS sequence"/>
</dbReference>
<dbReference type="EMBL" id="DF973287">
    <property type="protein sequence ID" value="GAU24282.1"/>
    <property type="molecule type" value="Genomic_DNA"/>
</dbReference>